<evidence type="ECO:0000256" key="4">
    <source>
        <dbReference type="SAM" id="MobiDB-lite"/>
    </source>
</evidence>
<accession>A0A8J7LUI4</accession>
<evidence type="ECO:0000313" key="6">
    <source>
        <dbReference type="EMBL" id="MBJ6724694.1"/>
    </source>
</evidence>
<dbReference type="GO" id="GO:0051536">
    <property type="term" value="F:iron-sulfur cluster binding"/>
    <property type="evidence" value="ECO:0007669"/>
    <property type="project" value="UniProtKB-KW"/>
</dbReference>
<dbReference type="Pfam" id="PF12797">
    <property type="entry name" value="Fer4_2"/>
    <property type="match status" value="1"/>
</dbReference>
<dbReference type="AlphaFoldDB" id="A0A8J7LUI4"/>
<dbReference type="GO" id="GO:0046872">
    <property type="term" value="F:metal ion binding"/>
    <property type="evidence" value="ECO:0007669"/>
    <property type="project" value="UniProtKB-KW"/>
</dbReference>
<feature type="compositionally biased region" description="Basic and acidic residues" evidence="4">
    <location>
        <begin position="129"/>
        <end position="140"/>
    </location>
</feature>
<dbReference type="Proteomes" id="UP000636888">
    <property type="component" value="Unassembled WGS sequence"/>
</dbReference>
<protein>
    <submittedName>
        <fullName evidence="6">4Fe-4S binding protein</fullName>
    </submittedName>
</protein>
<reference evidence="6" key="1">
    <citation type="submission" date="2020-12" db="EMBL/GenBank/DDBJ databases">
        <title>Geomonas sp. Red875, isolated from river sediment.</title>
        <authorList>
            <person name="Xu Z."/>
            <person name="Zhang Z."/>
            <person name="Masuda Y."/>
            <person name="Itoh H."/>
            <person name="Senoo K."/>
        </authorList>
    </citation>
    <scope>NUCLEOTIDE SEQUENCE</scope>
    <source>
        <strain evidence="6">Red875</strain>
    </source>
</reference>
<dbReference type="Gene3D" id="3.30.70.20">
    <property type="match status" value="1"/>
</dbReference>
<dbReference type="InterPro" id="IPR017896">
    <property type="entry name" value="4Fe4S_Fe-S-bd"/>
</dbReference>
<feature type="compositionally biased region" description="Low complexity" evidence="4">
    <location>
        <begin position="117"/>
        <end position="128"/>
    </location>
</feature>
<proteinExistence type="predicted"/>
<sequence length="140" mass="14138">MTLSRKEFLRRGALSIGKGALDLVGLFGGKIPRPSTPPDEAEEAILPSPEAVATGPAAHCLARSCGCFSCVDHCQSGAISIALGSAIAIDPNRCTGCGSCTFVCPTTPKAVSLVRRTPAPAASATPAAEKAEAASDKEGE</sequence>
<organism evidence="6 7">
    <name type="scientific">Geomesophilobacter sediminis</name>
    <dbReference type="NCBI Taxonomy" id="2798584"/>
    <lineage>
        <taxon>Bacteria</taxon>
        <taxon>Pseudomonadati</taxon>
        <taxon>Thermodesulfobacteriota</taxon>
        <taxon>Desulfuromonadia</taxon>
        <taxon>Geobacterales</taxon>
        <taxon>Geobacteraceae</taxon>
        <taxon>Geomesophilobacter</taxon>
    </lineage>
</organism>
<dbReference type="RefSeq" id="WP_199383588.1">
    <property type="nucleotide sequence ID" value="NZ_JAEMHM010000006.1"/>
</dbReference>
<dbReference type="InterPro" id="IPR017900">
    <property type="entry name" value="4Fe4S_Fe_S_CS"/>
</dbReference>
<dbReference type="PROSITE" id="PS00198">
    <property type="entry name" value="4FE4S_FER_1"/>
    <property type="match status" value="1"/>
</dbReference>
<keyword evidence="3" id="KW-0411">Iron-sulfur</keyword>
<evidence type="ECO:0000256" key="1">
    <source>
        <dbReference type="ARBA" id="ARBA00022723"/>
    </source>
</evidence>
<evidence type="ECO:0000256" key="3">
    <source>
        <dbReference type="ARBA" id="ARBA00023014"/>
    </source>
</evidence>
<dbReference type="SUPFAM" id="SSF54862">
    <property type="entry name" value="4Fe-4S ferredoxins"/>
    <property type="match status" value="1"/>
</dbReference>
<keyword evidence="7" id="KW-1185">Reference proteome</keyword>
<name>A0A8J7LUI4_9BACT</name>
<dbReference type="EMBL" id="JAEMHM010000006">
    <property type="protein sequence ID" value="MBJ6724694.1"/>
    <property type="molecule type" value="Genomic_DNA"/>
</dbReference>
<dbReference type="PROSITE" id="PS51379">
    <property type="entry name" value="4FE4S_FER_2"/>
    <property type="match status" value="1"/>
</dbReference>
<keyword evidence="1" id="KW-0479">Metal-binding</keyword>
<feature type="domain" description="4Fe-4S ferredoxin-type" evidence="5">
    <location>
        <begin position="85"/>
        <end position="116"/>
    </location>
</feature>
<evidence type="ECO:0000256" key="2">
    <source>
        <dbReference type="ARBA" id="ARBA00023004"/>
    </source>
</evidence>
<evidence type="ECO:0000313" key="7">
    <source>
        <dbReference type="Proteomes" id="UP000636888"/>
    </source>
</evidence>
<feature type="region of interest" description="Disordered" evidence="4">
    <location>
        <begin position="117"/>
        <end position="140"/>
    </location>
</feature>
<evidence type="ECO:0000259" key="5">
    <source>
        <dbReference type="PROSITE" id="PS51379"/>
    </source>
</evidence>
<comment type="caution">
    <text evidence="6">The sequence shown here is derived from an EMBL/GenBank/DDBJ whole genome shotgun (WGS) entry which is preliminary data.</text>
</comment>
<keyword evidence="2" id="KW-0408">Iron</keyword>
<gene>
    <name evidence="6" type="ORF">JFN93_08255</name>
</gene>